<keyword evidence="3" id="KW-1185">Reference proteome</keyword>
<reference evidence="2 3" key="1">
    <citation type="submission" date="2018-02" db="EMBL/GenBank/DDBJ databases">
        <title>Sphingobacterium KA21.</title>
        <authorList>
            <person name="Vasarhelyi B.M."/>
            <person name="Deshmukh S."/>
            <person name="Balint B."/>
            <person name="Kukolya J."/>
        </authorList>
    </citation>
    <scope>NUCLEOTIDE SEQUENCE [LARGE SCALE GENOMIC DNA]</scope>
    <source>
        <strain evidence="2 3">Ka21</strain>
    </source>
</reference>
<feature type="compositionally biased region" description="Polar residues" evidence="1">
    <location>
        <begin position="1"/>
        <end position="10"/>
    </location>
</feature>
<proteinExistence type="predicted"/>
<dbReference type="RefSeq" id="WP_196938872.1">
    <property type="nucleotide sequence ID" value="NZ_MU158689.1"/>
</dbReference>
<feature type="region of interest" description="Disordered" evidence="1">
    <location>
        <begin position="1"/>
        <end position="83"/>
    </location>
</feature>
<sequence length="152" mass="17279">MAPRNDNNNPPAERLDERDNQETPESTGEDLQFNDAEDSFELDAESENNPYQHPLPYETAAPQGADNNSTYDEENIYTPSEYRDKLKEAERELDDLDEEIKDGSLQLDEVDEVLTQIRDDQPEGIDEEGYPTKDDTGGENNPITEDGLGQRR</sequence>
<name>A0ABR9TBL6_9SPHI</name>
<dbReference type="Proteomes" id="UP000618319">
    <property type="component" value="Unassembled WGS sequence"/>
</dbReference>
<evidence type="ECO:0000313" key="2">
    <source>
        <dbReference type="EMBL" id="MBE8722464.1"/>
    </source>
</evidence>
<feature type="compositionally biased region" description="Acidic residues" evidence="1">
    <location>
        <begin position="35"/>
        <end position="46"/>
    </location>
</feature>
<gene>
    <name evidence="2" type="ORF">C4F40_17190</name>
</gene>
<accession>A0ABR9TBL6</accession>
<evidence type="ECO:0000256" key="1">
    <source>
        <dbReference type="SAM" id="MobiDB-lite"/>
    </source>
</evidence>
<protein>
    <submittedName>
        <fullName evidence="2">Uncharacterized protein</fullName>
    </submittedName>
</protein>
<evidence type="ECO:0000313" key="3">
    <source>
        <dbReference type="Proteomes" id="UP000618319"/>
    </source>
</evidence>
<comment type="caution">
    <text evidence="2">The sequence shown here is derived from an EMBL/GenBank/DDBJ whole genome shotgun (WGS) entry which is preliminary data.</text>
</comment>
<feature type="region of interest" description="Disordered" evidence="1">
    <location>
        <begin position="116"/>
        <end position="152"/>
    </location>
</feature>
<dbReference type="EMBL" id="PSKQ01000024">
    <property type="protein sequence ID" value="MBE8722464.1"/>
    <property type="molecule type" value="Genomic_DNA"/>
</dbReference>
<organism evidence="2 3">
    <name type="scientific">Sphingobacterium pedocola</name>
    <dbReference type="NCBI Taxonomy" id="2082722"/>
    <lineage>
        <taxon>Bacteria</taxon>
        <taxon>Pseudomonadati</taxon>
        <taxon>Bacteroidota</taxon>
        <taxon>Sphingobacteriia</taxon>
        <taxon>Sphingobacteriales</taxon>
        <taxon>Sphingobacteriaceae</taxon>
        <taxon>Sphingobacterium</taxon>
    </lineage>
</organism>